<comment type="caution">
    <text evidence="1">The sequence shown here is derived from an EMBL/GenBank/DDBJ whole genome shotgun (WGS) entry which is preliminary data.</text>
</comment>
<evidence type="ECO:0008006" key="3">
    <source>
        <dbReference type="Google" id="ProtNLM"/>
    </source>
</evidence>
<dbReference type="EMBL" id="BAABAV010000001">
    <property type="protein sequence ID" value="GAA4268230.1"/>
    <property type="molecule type" value="Genomic_DNA"/>
</dbReference>
<reference evidence="2" key="1">
    <citation type="journal article" date="2019" name="Int. J. Syst. Evol. Microbiol.">
        <title>The Global Catalogue of Microorganisms (GCM) 10K type strain sequencing project: providing services to taxonomists for standard genome sequencing and annotation.</title>
        <authorList>
            <consortium name="The Broad Institute Genomics Platform"/>
            <consortium name="The Broad Institute Genome Sequencing Center for Infectious Disease"/>
            <person name="Wu L."/>
            <person name="Ma J."/>
        </authorList>
    </citation>
    <scope>NUCLEOTIDE SEQUENCE [LARGE SCALE GENOMIC DNA]</scope>
    <source>
        <strain evidence="2">JCM 17452</strain>
    </source>
</reference>
<dbReference type="RefSeq" id="WP_139001799.1">
    <property type="nucleotide sequence ID" value="NZ_BAABAV010000001.1"/>
</dbReference>
<name>A0ABP8E7L5_9FLAO</name>
<sequence length="298" mass="31857">MKKIKFLVIMVAVTMICFSCDDDGGTSFRFLEEGIVPNIQKDASKDAFFDLIKISSGENISVAFSVEVAQGDPIASDIVGFYKTASGLIYKATLFQNATLPGDFTLSANDVVSAFTELASIDDLQLADVLTISASFTRSDGTVLDLLNDDTTDNFSANTKNSALFNTVISYPVSCPSDISGEYTVVSSGFSTDGAPKNNPLVNLSYDVILTDNGGGNYDISDGVAGVYQDWYCAPYGYCFETAGNFTDVCGTLTGSWIESFGCTINLTGTVNEDGTLTIQWSNCFGDTIEEAIYTPKS</sequence>
<accession>A0ABP8E7L5</accession>
<dbReference type="Proteomes" id="UP001500027">
    <property type="component" value="Unassembled WGS sequence"/>
</dbReference>
<proteinExistence type="predicted"/>
<evidence type="ECO:0000313" key="1">
    <source>
        <dbReference type="EMBL" id="GAA4268230.1"/>
    </source>
</evidence>
<keyword evidence="2" id="KW-1185">Reference proteome</keyword>
<protein>
    <recommendedName>
        <fullName evidence="3">DUF5689 domain-containing protein</fullName>
    </recommendedName>
</protein>
<organism evidence="1 2">
    <name type="scientific">Hyunsoonleella aestuarii</name>
    <dbReference type="NCBI Taxonomy" id="912802"/>
    <lineage>
        <taxon>Bacteria</taxon>
        <taxon>Pseudomonadati</taxon>
        <taxon>Bacteroidota</taxon>
        <taxon>Flavobacteriia</taxon>
        <taxon>Flavobacteriales</taxon>
        <taxon>Flavobacteriaceae</taxon>
    </lineage>
</organism>
<gene>
    <name evidence="1" type="ORF">GCM10022257_03310</name>
</gene>
<evidence type="ECO:0000313" key="2">
    <source>
        <dbReference type="Proteomes" id="UP001500027"/>
    </source>
</evidence>